<feature type="region of interest" description="Disordered" evidence="1">
    <location>
        <begin position="1"/>
        <end position="25"/>
    </location>
</feature>
<evidence type="ECO:0000313" key="2">
    <source>
        <dbReference type="EMBL" id="GAG61941.1"/>
    </source>
</evidence>
<dbReference type="AlphaFoldDB" id="X1AQ02"/>
<feature type="compositionally biased region" description="Basic and acidic residues" evidence="1">
    <location>
        <begin position="1"/>
        <end position="11"/>
    </location>
</feature>
<accession>X1AQ02</accession>
<comment type="caution">
    <text evidence="2">The sequence shown here is derived from an EMBL/GenBank/DDBJ whole genome shotgun (WGS) entry which is preliminary data.</text>
</comment>
<name>X1AQ02_9ZZZZ</name>
<sequence length="64" mass="7356">MKCPDCEKIGRSDSSNRFGSKKWDGLCQPHAKKRGLVPVEKVAERKKRISEGQLKEVKESKERK</sequence>
<dbReference type="EMBL" id="BART01005163">
    <property type="protein sequence ID" value="GAG61941.1"/>
    <property type="molecule type" value="Genomic_DNA"/>
</dbReference>
<organism evidence="2">
    <name type="scientific">marine sediment metagenome</name>
    <dbReference type="NCBI Taxonomy" id="412755"/>
    <lineage>
        <taxon>unclassified sequences</taxon>
        <taxon>metagenomes</taxon>
        <taxon>ecological metagenomes</taxon>
    </lineage>
</organism>
<evidence type="ECO:0000256" key="1">
    <source>
        <dbReference type="SAM" id="MobiDB-lite"/>
    </source>
</evidence>
<gene>
    <name evidence="2" type="ORF">S01H4_12255</name>
</gene>
<reference evidence="2" key="1">
    <citation type="journal article" date="2014" name="Front. Microbiol.">
        <title>High frequency of phylogenetically diverse reductive dehalogenase-homologous genes in deep subseafloor sedimentary metagenomes.</title>
        <authorList>
            <person name="Kawai M."/>
            <person name="Futagami T."/>
            <person name="Toyoda A."/>
            <person name="Takaki Y."/>
            <person name="Nishi S."/>
            <person name="Hori S."/>
            <person name="Arai W."/>
            <person name="Tsubouchi T."/>
            <person name="Morono Y."/>
            <person name="Uchiyama I."/>
            <person name="Ito T."/>
            <person name="Fujiyama A."/>
            <person name="Inagaki F."/>
            <person name="Takami H."/>
        </authorList>
    </citation>
    <scope>NUCLEOTIDE SEQUENCE</scope>
    <source>
        <strain evidence="2">Expedition CK06-06</strain>
    </source>
</reference>
<proteinExistence type="predicted"/>
<protein>
    <submittedName>
        <fullName evidence="2">Uncharacterized protein</fullName>
    </submittedName>
</protein>